<dbReference type="RefSeq" id="WP_012861975.1">
    <property type="nucleotide sequence ID" value="NC_013517.1"/>
</dbReference>
<accession>D1ALN8</accession>
<evidence type="ECO:0000256" key="1">
    <source>
        <dbReference type="SAM" id="MobiDB-lite"/>
    </source>
</evidence>
<evidence type="ECO:0000313" key="2">
    <source>
        <dbReference type="EMBL" id="ACZ09381.1"/>
    </source>
</evidence>
<dbReference type="STRING" id="526218.Sterm_2528"/>
<sequence>MDHEGNKRSRLKVLVDQKEFPKSNKPKTDKATEPHNWEPGGSDNNDINDDDFPF</sequence>
<name>D1ALN8_SEBTE</name>
<protein>
    <submittedName>
        <fullName evidence="2">Uncharacterized protein</fullName>
    </submittedName>
</protein>
<reference evidence="2 3" key="2">
    <citation type="journal article" date="2010" name="Stand. Genomic Sci.">
        <title>Complete genome sequence of Sebaldella termitidis type strain (NCTC 11300).</title>
        <authorList>
            <person name="Harmon-Smith M."/>
            <person name="Celia L."/>
            <person name="Chertkov O."/>
            <person name="Lapidus A."/>
            <person name="Copeland A."/>
            <person name="Glavina Del Rio T."/>
            <person name="Nolan M."/>
            <person name="Lucas S."/>
            <person name="Tice H."/>
            <person name="Cheng J.F."/>
            <person name="Han C."/>
            <person name="Detter J.C."/>
            <person name="Bruce D."/>
            <person name="Goodwin L."/>
            <person name="Pitluck S."/>
            <person name="Pati A."/>
            <person name="Liolios K."/>
            <person name="Ivanova N."/>
            <person name="Mavromatis K."/>
            <person name="Mikhailova N."/>
            <person name="Chen A."/>
            <person name="Palaniappan K."/>
            <person name="Land M."/>
            <person name="Hauser L."/>
            <person name="Chang Y.J."/>
            <person name="Jeffries C.D."/>
            <person name="Brettin T."/>
            <person name="Goker M."/>
            <person name="Beck B."/>
            <person name="Bristow J."/>
            <person name="Eisen J.A."/>
            <person name="Markowitz V."/>
            <person name="Hugenholtz P."/>
            <person name="Kyrpides N.C."/>
            <person name="Klenk H.P."/>
            <person name="Chen F."/>
        </authorList>
    </citation>
    <scope>NUCLEOTIDE SEQUENCE [LARGE SCALE GENOMIC DNA]</scope>
    <source>
        <strain evidence="3">ATCC 33386 / NCTC 11300</strain>
    </source>
</reference>
<dbReference type="HOGENOM" id="CLU_3047883_0_0_0"/>
<dbReference type="AlphaFoldDB" id="D1ALN8"/>
<evidence type="ECO:0000313" key="3">
    <source>
        <dbReference type="Proteomes" id="UP000000845"/>
    </source>
</evidence>
<proteinExistence type="predicted"/>
<gene>
    <name evidence="2" type="ordered locus">Sterm_2528</name>
</gene>
<dbReference type="KEGG" id="str:Sterm_2528"/>
<feature type="region of interest" description="Disordered" evidence="1">
    <location>
        <begin position="1"/>
        <end position="54"/>
    </location>
</feature>
<organism evidence="2 3">
    <name type="scientific">Sebaldella termitidis (strain ATCC 33386 / NCTC 11300)</name>
    <dbReference type="NCBI Taxonomy" id="526218"/>
    <lineage>
        <taxon>Bacteria</taxon>
        <taxon>Fusobacteriati</taxon>
        <taxon>Fusobacteriota</taxon>
        <taxon>Fusobacteriia</taxon>
        <taxon>Fusobacteriales</taxon>
        <taxon>Leptotrichiaceae</taxon>
        <taxon>Sebaldella</taxon>
    </lineage>
</organism>
<keyword evidence="3" id="KW-1185">Reference proteome</keyword>
<dbReference type="EMBL" id="CP001739">
    <property type="protein sequence ID" value="ACZ09381.1"/>
    <property type="molecule type" value="Genomic_DNA"/>
</dbReference>
<dbReference type="Proteomes" id="UP000000845">
    <property type="component" value="Chromosome"/>
</dbReference>
<feature type="compositionally biased region" description="Basic and acidic residues" evidence="1">
    <location>
        <begin position="1"/>
        <end position="36"/>
    </location>
</feature>
<reference evidence="3" key="1">
    <citation type="submission" date="2009-09" db="EMBL/GenBank/DDBJ databases">
        <title>The complete chromosome of Sebaldella termitidis ATCC 33386.</title>
        <authorList>
            <consortium name="US DOE Joint Genome Institute (JGI-PGF)"/>
            <person name="Lucas S."/>
            <person name="Copeland A."/>
            <person name="Lapidus A."/>
            <person name="Glavina del Rio T."/>
            <person name="Dalin E."/>
            <person name="Tice H."/>
            <person name="Bruce D."/>
            <person name="Goodwin L."/>
            <person name="Pitluck S."/>
            <person name="Kyrpides N."/>
            <person name="Mavromatis K."/>
            <person name="Ivanova N."/>
            <person name="Mikhailova N."/>
            <person name="Sims D."/>
            <person name="Meincke L."/>
            <person name="Brettin T."/>
            <person name="Detter J.C."/>
            <person name="Han C."/>
            <person name="Larimer F."/>
            <person name="Land M."/>
            <person name="Hauser L."/>
            <person name="Markowitz V."/>
            <person name="Cheng J.F."/>
            <person name="Hugenholtz P."/>
            <person name="Woyke T."/>
            <person name="Wu D."/>
            <person name="Eisen J.A."/>
        </authorList>
    </citation>
    <scope>NUCLEOTIDE SEQUENCE [LARGE SCALE GENOMIC DNA]</scope>
    <source>
        <strain evidence="3">ATCC 33386 / NCTC 11300</strain>
    </source>
</reference>